<evidence type="ECO:0000256" key="4">
    <source>
        <dbReference type="PROSITE-ProRule" id="PRU00335"/>
    </source>
</evidence>
<name>N1W8E0_9LEPT</name>
<dbReference type="Pfam" id="PF00440">
    <property type="entry name" value="TetR_N"/>
    <property type="match status" value="1"/>
</dbReference>
<dbReference type="AlphaFoldDB" id="N1W8E0"/>
<evidence type="ECO:0000313" key="6">
    <source>
        <dbReference type="EMBL" id="EMY68131.1"/>
    </source>
</evidence>
<dbReference type="GO" id="GO:0003677">
    <property type="term" value="F:DNA binding"/>
    <property type="evidence" value="ECO:0007669"/>
    <property type="project" value="UniProtKB-UniRule"/>
</dbReference>
<feature type="domain" description="HTH tetR-type" evidence="5">
    <location>
        <begin position="6"/>
        <end position="66"/>
    </location>
</feature>
<dbReference type="InterPro" id="IPR001647">
    <property type="entry name" value="HTH_TetR"/>
</dbReference>
<reference evidence="6 7" key="1">
    <citation type="submission" date="2013-03" db="EMBL/GenBank/DDBJ databases">
        <authorList>
            <person name="Harkins D.M."/>
            <person name="Durkin A.S."/>
            <person name="Brinkac L.M."/>
            <person name="Haft D.H."/>
            <person name="Selengut J.D."/>
            <person name="Sanka R."/>
            <person name="DePew J."/>
            <person name="Purushe J."/>
            <person name="Galloway R.L."/>
            <person name="Vinetz J.M."/>
            <person name="Sutton G.G."/>
            <person name="Nierman W.C."/>
            <person name="Fouts D.E."/>
        </authorList>
    </citation>
    <scope>NUCLEOTIDE SEQUENCE [LARGE SCALE GENOMIC DNA]</scope>
    <source>
        <strain evidence="6 7">Waz Holland</strain>
    </source>
</reference>
<dbReference type="PRINTS" id="PR00455">
    <property type="entry name" value="HTHTETR"/>
</dbReference>
<dbReference type="Gene3D" id="1.10.10.60">
    <property type="entry name" value="Homeodomain-like"/>
    <property type="match status" value="1"/>
</dbReference>
<keyword evidence="1" id="KW-0805">Transcription regulation</keyword>
<dbReference type="SUPFAM" id="SSF46689">
    <property type="entry name" value="Homeodomain-like"/>
    <property type="match status" value="1"/>
</dbReference>
<sequence length="184" mass="21211">MGRHKQFDRTEVIEKAMHVFWEKGFASSSLKDIEKATGVFKSGLYSEFKDKDDLFIQTIHHYKQNHPSRKILGRDPLGWENIREFFRLVILSENQFGDYLACIVPELGLLPKRVRSILEESMAACGNDFVKNLKAAGLKKDIQLALDFITTFHYGMTVKVKLEPGEKIEKEIDSYIKLLQSSLK</sequence>
<keyword evidence="3" id="KW-0804">Transcription</keyword>
<protein>
    <submittedName>
        <fullName evidence="6">Transcriptional regulator, TetR family</fullName>
    </submittedName>
</protein>
<gene>
    <name evidence="6" type="ORF">LEP1GSC199_0809</name>
</gene>
<evidence type="ECO:0000259" key="5">
    <source>
        <dbReference type="PROSITE" id="PS50977"/>
    </source>
</evidence>
<accession>N1W8E0</accession>
<comment type="caution">
    <text evidence="6">The sequence shown here is derived from an EMBL/GenBank/DDBJ whole genome shotgun (WGS) entry which is preliminary data.</text>
</comment>
<evidence type="ECO:0000256" key="2">
    <source>
        <dbReference type="ARBA" id="ARBA00023125"/>
    </source>
</evidence>
<keyword evidence="2 4" id="KW-0238">DNA-binding</keyword>
<dbReference type="RefSeq" id="WP_002989172.1">
    <property type="nucleotide sequence ID" value="NZ_AOGY02000072.1"/>
</dbReference>
<dbReference type="PANTHER" id="PTHR47506:SF1">
    <property type="entry name" value="HTH-TYPE TRANSCRIPTIONAL REGULATOR YJDC"/>
    <property type="match status" value="1"/>
</dbReference>
<dbReference type="PANTHER" id="PTHR47506">
    <property type="entry name" value="TRANSCRIPTIONAL REGULATORY PROTEIN"/>
    <property type="match status" value="1"/>
</dbReference>
<feature type="DNA-binding region" description="H-T-H motif" evidence="4">
    <location>
        <begin position="29"/>
        <end position="48"/>
    </location>
</feature>
<dbReference type="InterPro" id="IPR009057">
    <property type="entry name" value="Homeodomain-like_sf"/>
</dbReference>
<evidence type="ECO:0000256" key="3">
    <source>
        <dbReference type="ARBA" id="ARBA00023163"/>
    </source>
</evidence>
<evidence type="ECO:0000256" key="1">
    <source>
        <dbReference type="ARBA" id="ARBA00023015"/>
    </source>
</evidence>
<proteinExistence type="predicted"/>
<dbReference type="Proteomes" id="UP000012227">
    <property type="component" value="Unassembled WGS sequence"/>
</dbReference>
<evidence type="ECO:0000313" key="7">
    <source>
        <dbReference type="Proteomes" id="UP000012227"/>
    </source>
</evidence>
<dbReference type="PROSITE" id="PS50977">
    <property type="entry name" value="HTH_TETR_2"/>
    <property type="match status" value="1"/>
</dbReference>
<dbReference type="EMBL" id="AOGY02000072">
    <property type="protein sequence ID" value="EMY68131.1"/>
    <property type="molecule type" value="Genomic_DNA"/>
</dbReference>
<organism evidence="6 7">
    <name type="scientific">Leptospira vanthielii serovar Holland str. Waz Holland = ATCC 700522</name>
    <dbReference type="NCBI Taxonomy" id="1218591"/>
    <lineage>
        <taxon>Bacteria</taxon>
        <taxon>Pseudomonadati</taxon>
        <taxon>Spirochaetota</taxon>
        <taxon>Spirochaetia</taxon>
        <taxon>Leptospirales</taxon>
        <taxon>Leptospiraceae</taxon>
        <taxon>Leptospira</taxon>
    </lineage>
</organism>
<dbReference type="STRING" id="1218591.LEP1GSC199_0809"/>